<keyword evidence="4" id="KW-1185">Reference proteome</keyword>
<dbReference type="InterPro" id="IPR023346">
    <property type="entry name" value="Lysozyme-like_dom_sf"/>
</dbReference>
<keyword evidence="1" id="KW-0472">Membrane</keyword>
<dbReference type="OrthoDB" id="360732at2"/>
<evidence type="ECO:0000313" key="3">
    <source>
        <dbReference type="EMBL" id="AEB15087.1"/>
    </source>
</evidence>
<reference evidence="4" key="2">
    <citation type="submission" date="2011-04" db="EMBL/GenBank/DDBJ databases">
        <title>The complete genome of chromosome of Treponema succinifaciens DSM 2489.</title>
        <authorList>
            <person name="Lucas S."/>
            <person name="Copeland A."/>
            <person name="Lapidus A."/>
            <person name="Bruce D."/>
            <person name="Goodwin L."/>
            <person name="Pitluck S."/>
            <person name="Peters L."/>
            <person name="Kyrpides N."/>
            <person name="Mavromatis K."/>
            <person name="Ivanova N."/>
            <person name="Ovchinnikova G."/>
            <person name="Teshima H."/>
            <person name="Detter J.C."/>
            <person name="Tapia R."/>
            <person name="Han C."/>
            <person name="Land M."/>
            <person name="Hauser L."/>
            <person name="Markowitz V."/>
            <person name="Cheng J.-F."/>
            <person name="Hugenholtz P."/>
            <person name="Woyke T."/>
            <person name="Wu D."/>
            <person name="Gronow S."/>
            <person name="Wellnitz S."/>
            <person name="Brambilla E."/>
            <person name="Klenk H.-P."/>
            <person name="Eisen J.A."/>
        </authorList>
    </citation>
    <scope>NUCLEOTIDE SEQUENCE [LARGE SCALE GENOMIC DNA]</scope>
    <source>
        <strain evidence="4">ATCC 33096 / DSM 2489 / 6091</strain>
    </source>
</reference>
<evidence type="ECO:0000259" key="2">
    <source>
        <dbReference type="Pfam" id="PF01464"/>
    </source>
</evidence>
<evidence type="ECO:0000313" key="4">
    <source>
        <dbReference type="Proteomes" id="UP000006852"/>
    </source>
</evidence>
<feature type="transmembrane region" description="Helical" evidence="1">
    <location>
        <begin position="12"/>
        <end position="33"/>
    </location>
</feature>
<dbReference type="AlphaFoldDB" id="F2NTM8"/>
<dbReference type="KEGG" id="tsu:Tresu_2218"/>
<feature type="domain" description="Transglycosylase SLT" evidence="2">
    <location>
        <begin position="113"/>
        <end position="211"/>
    </location>
</feature>
<dbReference type="STRING" id="869209.Tresu_2218"/>
<dbReference type="SUPFAM" id="SSF53955">
    <property type="entry name" value="Lysozyme-like"/>
    <property type="match status" value="1"/>
</dbReference>
<dbReference type="CDD" id="cd13400">
    <property type="entry name" value="LT_IagB-like"/>
    <property type="match status" value="1"/>
</dbReference>
<sequence>MDYEHNDFIKLVSGTVAFSLFFVALCVCTLVFIPAEKPVENTVASENAKSKAFQEQTVNYESLFDKEYPELVIENRKKDDAGLVLYKQPQSRAAVEWYYSRVVNSREVAQAVLQSAEEFNIPLSLAFALAHTESNFKVTAMHKNTNGSIDRGLFQLNNTSFPKLEESDFYDPKTSAHYGLSHLRFCLNTAGNEIAALAMYNAGANKVRKNSTPQITLDYISKIQNYKRDLEDNFAVEVLALYNTETQKNLLAKKF</sequence>
<keyword evidence="1" id="KW-1133">Transmembrane helix</keyword>
<protein>
    <submittedName>
        <fullName evidence="3">Lytic transglycosylase catalytic</fullName>
    </submittedName>
</protein>
<dbReference type="eggNOG" id="COG0741">
    <property type="taxonomic scope" value="Bacteria"/>
</dbReference>
<accession>F2NTM8</accession>
<dbReference type="GeneID" id="302999337"/>
<reference evidence="3 4" key="1">
    <citation type="journal article" date="2011" name="Stand. Genomic Sci.">
        <title>Complete genome sequence of Treponema succinifaciens type strain (6091).</title>
        <authorList>
            <person name="Han C."/>
            <person name="Gronow S."/>
            <person name="Teshima H."/>
            <person name="Lapidus A."/>
            <person name="Nolan M."/>
            <person name="Lucas S."/>
            <person name="Hammon N."/>
            <person name="Deshpande S."/>
            <person name="Cheng J.F."/>
            <person name="Zeytun A."/>
            <person name="Tapia R."/>
            <person name="Goodwin L."/>
            <person name="Pitluck S."/>
            <person name="Liolios K."/>
            <person name="Pagani I."/>
            <person name="Ivanova N."/>
            <person name="Mavromatis K."/>
            <person name="Mikhailova N."/>
            <person name="Huntemann M."/>
            <person name="Pati A."/>
            <person name="Chen A."/>
            <person name="Palaniappan K."/>
            <person name="Land M."/>
            <person name="Hauser L."/>
            <person name="Brambilla E.M."/>
            <person name="Rohde M."/>
            <person name="Goker M."/>
            <person name="Woyke T."/>
            <person name="Bristow J."/>
            <person name="Eisen J.A."/>
            <person name="Markowitz V."/>
            <person name="Hugenholtz P."/>
            <person name="Kyrpides N.C."/>
            <person name="Klenk H.P."/>
            <person name="Detter J.C."/>
        </authorList>
    </citation>
    <scope>NUCLEOTIDE SEQUENCE [LARGE SCALE GENOMIC DNA]</scope>
    <source>
        <strain evidence="4">ATCC 33096 / DSM 2489 / 6091</strain>
    </source>
</reference>
<name>F2NTM8_TRES6</name>
<dbReference type="Gene3D" id="1.10.530.10">
    <property type="match status" value="1"/>
</dbReference>
<dbReference type="RefSeq" id="WP_013702339.1">
    <property type="nucleotide sequence ID" value="NC_015385.1"/>
</dbReference>
<organism evidence="3 4">
    <name type="scientific">Treponema succinifaciens (strain ATCC 33096 / DSM 2489 / 6091)</name>
    <dbReference type="NCBI Taxonomy" id="869209"/>
    <lineage>
        <taxon>Bacteria</taxon>
        <taxon>Pseudomonadati</taxon>
        <taxon>Spirochaetota</taxon>
        <taxon>Spirochaetia</taxon>
        <taxon>Spirochaetales</taxon>
        <taxon>Treponemataceae</taxon>
        <taxon>Treponema</taxon>
    </lineage>
</organism>
<dbReference type="HOGENOM" id="CLU_088958_0_0_12"/>
<proteinExistence type="predicted"/>
<gene>
    <name evidence="3" type="ordered locus">Tresu_2218</name>
</gene>
<dbReference type="InterPro" id="IPR008258">
    <property type="entry name" value="Transglycosylase_SLT_dom_1"/>
</dbReference>
<dbReference type="Pfam" id="PF01464">
    <property type="entry name" value="SLT"/>
    <property type="match status" value="1"/>
</dbReference>
<dbReference type="Proteomes" id="UP000006852">
    <property type="component" value="Chromosome"/>
</dbReference>
<dbReference type="EMBL" id="CP002631">
    <property type="protein sequence ID" value="AEB15087.1"/>
    <property type="molecule type" value="Genomic_DNA"/>
</dbReference>
<keyword evidence="1" id="KW-0812">Transmembrane</keyword>
<evidence type="ECO:0000256" key="1">
    <source>
        <dbReference type="SAM" id="Phobius"/>
    </source>
</evidence>